<dbReference type="InterPro" id="IPR014048">
    <property type="entry name" value="MethylDNA_cys_MeTrfase_DNA-bd"/>
</dbReference>
<evidence type="ECO:0000259" key="7">
    <source>
        <dbReference type="Pfam" id="PF01035"/>
    </source>
</evidence>
<sequence>MSEVPSQHHLVFETELGFIAIAWSQTGLTHLALPEGSYEAAEHRAARWSAGAAGKAEEAPAFVGEAVALIRRYATGEAIDFSALPLDLTGIDPFRRAIYAAALKLAQGEVTTYGELADSAGFPKMARETGAALGRNPLPLVVPCHRILAAGGKIGGFSAPGGTVTKERLLSHEGVQLGPPPPAQASFAF</sequence>
<name>A0ABV3WX10_9HYPH</name>
<dbReference type="InterPro" id="IPR008332">
    <property type="entry name" value="MethylG_MeTrfase_N"/>
</dbReference>
<evidence type="ECO:0000313" key="9">
    <source>
        <dbReference type="EMBL" id="MEX4009233.1"/>
    </source>
</evidence>
<dbReference type="PANTHER" id="PTHR10815">
    <property type="entry name" value="METHYLATED-DNA--PROTEIN-CYSTEINE METHYLTRANSFERASE"/>
    <property type="match status" value="1"/>
</dbReference>
<keyword evidence="2 9" id="KW-0489">Methyltransferase</keyword>
<dbReference type="NCBIfam" id="TIGR00589">
    <property type="entry name" value="ogt"/>
    <property type="match status" value="1"/>
</dbReference>
<dbReference type="PROSITE" id="PS00374">
    <property type="entry name" value="MGMT"/>
    <property type="match status" value="1"/>
</dbReference>
<proteinExistence type="predicted"/>
<comment type="catalytic activity">
    <reaction evidence="6">
        <text>a 6-O-methyl-2'-deoxyguanosine in DNA + L-cysteinyl-[protein] = S-methyl-L-cysteinyl-[protein] + a 2'-deoxyguanosine in DNA</text>
        <dbReference type="Rhea" id="RHEA:24000"/>
        <dbReference type="Rhea" id="RHEA-COMP:10131"/>
        <dbReference type="Rhea" id="RHEA-COMP:10132"/>
        <dbReference type="Rhea" id="RHEA-COMP:11367"/>
        <dbReference type="Rhea" id="RHEA-COMP:11368"/>
        <dbReference type="ChEBI" id="CHEBI:29950"/>
        <dbReference type="ChEBI" id="CHEBI:82612"/>
        <dbReference type="ChEBI" id="CHEBI:85445"/>
        <dbReference type="ChEBI" id="CHEBI:85448"/>
        <dbReference type="EC" id="2.1.1.63"/>
    </reaction>
</comment>
<dbReference type="GO" id="GO:0003908">
    <property type="term" value="F:methylated-DNA-[protein]-cysteine S-methyltransferase activity"/>
    <property type="evidence" value="ECO:0007669"/>
    <property type="project" value="UniProtKB-EC"/>
</dbReference>
<dbReference type="InterPro" id="IPR001497">
    <property type="entry name" value="MethylDNA_cys_MeTrfase_AS"/>
</dbReference>
<dbReference type="EMBL" id="JAZHFV010000006">
    <property type="protein sequence ID" value="MEX4009233.1"/>
    <property type="molecule type" value="Genomic_DNA"/>
</dbReference>
<gene>
    <name evidence="9" type="ORF">V1479_18120</name>
</gene>
<dbReference type="CDD" id="cd06445">
    <property type="entry name" value="ATase"/>
    <property type="match status" value="1"/>
</dbReference>
<evidence type="ECO:0000256" key="1">
    <source>
        <dbReference type="ARBA" id="ARBA00001286"/>
    </source>
</evidence>
<dbReference type="GO" id="GO:0032259">
    <property type="term" value="P:methylation"/>
    <property type="evidence" value="ECO:0007669"/>
    <property type="project" value="UniProtKB-KW"/>
</dbReference>
<keyword evidence="4" id="KW-0227">DNA damage</keyword>
<accession>A0ABV3WX10</accession>
<evidence type="ECO:0000256" key="3">
    <source>
        <dbReference type="ARBA" id="ARBA00022679"/>
    </source>
</evidence>
<dbReference type="InterPro" id="IPR036388">
    <property type="entry name" value="WH-like_DNA-bd_sf"/>
</dbReference>
<dbReference type="RefSeq" id="WP_368804174.1">
    <property type="nucleotide sequence ID" value="NZ_JAZHFV010000006.1"/>
</dbReference>
<dbReference type="EC" id="2.1.1.63" evidence="9"/>
<feature type="domain" description="Methylated-DNA-[protein]-cysteine S-methyltransferase DNA binding" evidence="7">
    <location>
        <begin position="93"/>
        <end position="175"/>
    </location>
</feature>
<dbReference type="SUPFAM" id="SSF46767">
    <property type="entry name" value="Methylated DNA-protein cysteine methyltransferase, C-terminal domain"/>
    <property type="match status" value="1"/>
</dbReference>
<dbReference type="Gene3D" id="1.10.10.10">
    <property type="entry name" value="Winged helix-like DNA-binding domain superfamily/Winged helix DNA-binding domain"/>
    <property type="match status" value="1"/>
</dbReference>
<feature type="domain" description="Methylguanine DNA methyltransferase ribonuclease-like" evidence="8">
    <location>
        <begin position="11"/>
        <end position="88"/>
    </location>
</feature>
<organism evidence="9 10">
    <name type="scientific">Neoaquamicrobium sediminum</name>
    <dbReference type="NCBI Taxonomy" id="1849104"/>
    <lineage>
        <taxon>Bacteria</taxon>
        <taxon>Pseudomonadati</taxon>
        <taxon>Pseudomonadota</taxon>
        <taxon>Alphaproteobacteria</taxon>
        <taxon>Hyphomicrobiales</taxon>
        <taxon>Phyllobacteriaceae</taxon>
        <taxon>Neoaquamicrobium</taxon>
    </lineage>
</organism>
<dbReference type="PANTHER" id="PTHR10815:SF5">
    <property type="entry name" value="METHYLATED-DNA--PROTEIN-CYSTEINE METHYLTRANSFERASE"/>
    <property type="match status" value="1"/>
</dbReference>
<evidence type="ECO:0000256" key="5">
    <source>
        <dbReference type="ARBA" id="ARBA00023204"/>
    </source>
</evidence>
<dbReference type="InterPro" id="IPR036631">
    <property type="entry name" value="MGMT_N_sf"/>
</dbReference>
<comment type="caution">
    <text evidence="9">The sequence shown here is derived from an EMBL/GenBank/DDBJ whole genome shotgun (WGS) entry which is preliminary data.</text>
</comment>
<evidence type="ECO:0000256" key="4">
    <source>
        <dbReference type="ARBA" id="ARBA00022763"/>
    </source>
</evidence>
<dbReference type="InterPro" id="IPR036217">
    <property type="entry name" value="MethylDNA_cys_MeTrfase_DNAb"/>
</dbReference>
<keyword evidence="5" id="KW-0234">DNA repair</keyword>
<dbReference type="Pfam" id="PF01035">
    <property type="entry name" value="DNA_binding_1"/>
    <property type="match status" value="1"/>
</dbReference>
<dbReference type="SUPFAM" id="SSF53155">
    <property type="entry name" value="Methylated DNA-protein cysteine methyltransferase domain"/>
    <property type="match status" value="1"/>
</dbReference>
<keyword evidence="3 9" id="KW-0808">Transferase</keyword>
<dbReference type="Proteomes" id="UP001559025">
    <property type="component" value="Unassembled WGS sequence"/>
</dbReference>
<evidence type="ECO:0000259" key="8">
    <source>
        <dbReference type="Pfam" id="PF02870"/>
    </source>
</evidence>
<reference evidence="9 10" key="1">
    <citation type="submission" date="2024-01" db="EMBL/GenBank/DDBJ databases">
        <title>New evidence supports the origin of RcGTA from prophage.</title>
        <authorList>
            <person name="Xu Y."/>
            <person name="Liu B."/>
            <person name="Chen F."/>
        </authorList>
    </citation>
    <scope>NUCLEOTIDE SEQUENCE [LARGE SCALE GENOMIC DNA]</scope>
    <source>
        <strain evidence="9 10">CBW1107-2</strain>
    </source>
</reference>
<evidence type="ECO:0000313" key="10">
    <source>
        <dbReference type="Proteomes" id="UP001559025"/>
    </source>
</evidence>
<comment type="catalytic activity">
    <reaction evidence="1">
        <text>a 4-O-methyl-thymidine in DNA + L-cysteinyl-[protein] = a thymidine in DNA + S-methyl-L-cysteinyl-[protein]</text>
        <dbReference type="Rhea" id="RHEA:53428"/>
        <dbReference type="Rhea" id="RHEA-COMP:10131"/>
        <dbReference type="Rhea" id="RHEA-COMP:10132"/>
        <dbReference type="Rhea" id="RHEA-COMP:13555"/>
        <dbReference type="Rhea" id="RHEA-COMP:13556"/>
        <dbReference type="ChEBI" id="CHEBI:29950"/>
        <dbReference type="ChEBI" id="CHEBI:82612"/>
        <dbReference type="ChEBI" id="CHEBI:137386"/>
        <dbReference type="ChEBI" id="CHEBI:137387"/>
        <dbReference type="EC" id="2.1.1.63"/>
    </reaction>
</comment>
<dbReference type="Pfam" id="PF02870">
    <property type="entry name" value="Methyltransf_1N"/>
    <property type="match status" value="1"/>
</dbReference>
<evidence type="ECO:0000256" key="2">
    <source>
        <dbReference type="ARBA" id="ARBA00022603"/>
    </source>
</evidence>
<keyword evidence="10" id="KW-1185">Reference proteome</keyword>
<evidence type="ECO:0000256" key="6">
    <source>
        <dbReference type="ARBA" id="ARBA00049348"/>
    </source>
</evidence>
<protein>
    <submittedName>
        <fullName evidence="9">Methylated-DNA--[protein]-cysteine S-methyltransferase</fullName>
        <ecNumber evidence="9">2.1.1.63</ecNumber>
    </submittedName>
</protein>